<comment type="similarity">
    <text evidence="1">Belongs to the sigma-70 factor family. ECF subfamily.</text>
</comment>
<keyword evidence="2" id="KW-0805">Transcription regulation</keyword>
<sequence length="192" mass="21839">MSAIEAQTQSSPATTAWRAWLEEHAPKLFLFARNQTRSHEDAQDVLQDAIVKLVEKIRAGEFVGGQEAWQPYLYTTIRRLAIDLSRKDDRRKKREDNVSAEIEAEQLEAFHPWFDSDGGDEETKNQLEDAIKSLPEKFSEVIVMKIWGEQTFAQIGEALGISQNTAASRYRYGLDALKRELGTARIRGDLSI</sequence>
<evidence type="ECO:0000259" key="6">
    <source>
        <dbReference type="Pfam" id="PF04542"/>
    </source>
</evidence>
<proteinExistence type="inferred from homology"/>
<dbReference type="SUPFAM" id="SSF88946">
    <property type="entry name" value="Sigma2 domain of RNA polymerase sigma factors"/>
    <property type="match status" value="1"/>
</dbReference>
<dbReference type="Pfam" id="PF04545">
    <property type="entry name" value="Sigma70_r4"/>
    <property type="match status" value="1"/>
</dbReference>
<evidence type="ECO:0000256" key="2">
    <source>
        <dbReference type="ARBA" id="ARBA00023015"/>
    </source>
</evidence>
<keyword evidence="5" id="KW-0804">Transcription</keyword>
<dbReference type="InterPro" id="IPR007627">
    <property type="entry name" value="RNA_pol_sigma70_r2"/>
</dbReference>
<gene>
    <name evidence="8" type="ORF">ACFSSA_08175</name>
</gene>
<dbReference type="RefSeq" id="WP_386819941.1">
    <property type="nucleotide sequence ID" value="NZ_JBHUIT010000010.1"/>
</dbReference>
<evidence type="ECO:0000256" key="1">
    <source>
        <dbReference type="ARBA" id="ARBA00010641"/>
    </source>
</evidence>
<comment type="caution">
    <text evidence="8">The sequence shown here is derived from an EMBL/GenBank/DDBJ whole genome shotgun (WGS) entry which is preliminary data.</text>
</comment>
<name>A0ABW5D9L6_9BACT</name>
<dbReference type="InterPro" id="IPR013325">
    <property type="entry name" value="RNA_pol_sigma_r2"/>
</dbReference>
<dbReference type="InterPro" id="IPR039425">
    <property type="entry name" value="RNA_pol_sigma-70-like"/>
</dbReference>
<dbReference type="InterPro" id="IPR013324">
    <property type="entry name" value="RNA_pol_sigma_r3/r4-like"/>
</dbReference>
<dbReference type="EMBL" id="JBHUIT010000010">
    <property type="protein sequence ID" value="MFD2256649.1"/>
    <property type="molecule type" value="Genomic_DNA"/>
</dbReference>
<dbReference type="PANTHER" id="PTHR43133">
    <property type="entry name" value="RNA POLYMERASE ECF-TYPE SIGMA FACTO"/>
    <property type="match status" value="1"/>
</dbReference>
<dbReference type="Gene3D" id="1.10.10.10">
    <property type="entry name" value="Winged helix-like DNA-binding domain superfamily/Winged helix DNA-binding domain"/>
    <property type="match status" value="1"/>
</dbReference>
<reference evidence="9" key="1">
    <citation type="journal article" date="2019" name="Int. J. Syst. Evol. Microbiol.">
        <title>The Global Catalogue of Microorganisms (GCM) 10K type strain sequencing project: providing services to taxonomists for standard genome sequencing and annotation.</title>
        <authorList>
            <consortium name="The Broad Institute Genomics Platform"/>
            <consortium name="The Broad Institute Genome Sequencing Center for Infectious Disease"/>
            <person name="Wu L."/>
            <person name="Ma J."/>
        </authorList>
    </citation>
    <scope>NUCLEOTIDE SEQUENCE [LARGE SCALE GENOMIC DNA]</scope>
    <source>
        <strain evidence="9">CGMCC 4.7106</strain>
    </source>
</reference>
<protein>
    <submittedName>
        <fullName evidence="8">RNA polymerase sigma factor</fullName>
    </submittedName>
</protein>
<dbReference type="Pfam" id="PF04542">
    <property type="entry name" value="Sigma70_r2"/>
    <property type="match status" value="1"/>
</dbReference>
<keyword evidence="4" id="KW-0238">DNA-binding</keyword>
<dbReference type="Proteomes" id="UP001597375">
    <property type="component" value="Unassembled WGS sequence"/>
</dbReference>
<feature type="domain" description="RNA polymerase sigma-70 region 4" evidence="7">
    <location>
        <begin position="130"/>
        <end position="178"/>
    </location>
</feature>
<keyword evidence="3" id="KW-0731">Sigma factor</keyword>
<evidence type="ECO:0000256" key="3">
    <source>
        <dbReference type="ARBA" id="ARBA00023082"/>
    </source>
</evidence>
<evidence type="ECO:0000256" key="5">
    <source>
        <dbReference type="ARBA" id="ARBA00023163"/>
    </source>
</evidence>
<dbReference type="Gene3D" id="1.10.1740.10">
    <property type="match status" value="1"/>
</dbReference>
<organism evidence="8 9">
    <name type="scientific">Luteolibacter algae</name>
    <dbReference type="NCBI Taxonomy" id="454151"/>
    <lineage>
        <taxon>Bacteria</taxon>
        <taxon>Pseudomonadati</taxon>
        <taxon>Verrucomicrobiota</taxon>
        <taxon>Verrucomicrobiia</taxon>
        <taxon>Verrucomicrobiales</taxon>
        <taxon>Verrucomicrobiaceae</taxon>
        <taxon>Luteolibacter</taxon>
    </lineage>
</organism>
<keyword evidence="9" id="KW-1185">Reference proteome</keyword>
<evidence type="ECO:0000256" key="4">
    <source>
        <dbReference type="ARBA" id="ARBA00023125"/>
    </source>
</evidence>
<dbReference type="PANTHER" id="PTHR43133:SF8">
    <property type="entry name" value="RNA POLYMERASE SIGMA FACTOR HI_1459-RELATED"/>
    <property type="match status" value="1"/>
</dbReference>
<evidence type="ECO:0000259" key="7">
    <source>
        <dbReference type="Pfam" id="PF04545"/>
    </source>
</evidence>
<feature type="domain" description="RNA polymerase sigma-70 region 2" evidence="6">
    <location>
        <begin position="22"/>
        <end position="91"/>
    </location>
</feature>
<evidence type="ECO:0000313" key="9">
    <source>
        <dbReference type="Proteomes" id="UP001597375"/>
    </source>
</evidence>
<dbReference type="NCBIfam" id="TIGR02937">
    <property type="entry name" value="sigma70-ECF"/>
    <property type="match status" value="1"/>
</dbReference>
<dbReference type="InterPro" id="IPR036388">
    <property type="entry name" value="WH-like_DNA-bd_sf"/>
</dbReference>
<accession>A0ABW5D9L6</accession>
<evidence type="ECO:0000313" key="8">
    <source>
        <dbReference type="EMBL" id="MFD2256649.1"/>
    </source>
</evidence>
<dbReference type="InterPro" id="IPR014284">
    <property type="entry name" value="RNA_pol_sigma-70_dom"/>
</dbReference>
<dbReference type="InterPro" id="IPR007630">
    <property type="entry name" value="RNA_pol_sigma70_r4"/>
</dbReference>
<dbReference type="SUPFAM" id="SSF88659">
    <property type="entry name" value="Sigma3 and sigma4 domains of RNA polymerase sigma factors"/>
    <property type="match status" value="1"/>
</dbReference>
<dbReference type="CDD" id="cd06171">
    <property type="entry name" value="Sigma70_r4"/>
    <property type="match status" value="1"/>
</dbReference>